<evidence type="ECO:0000313" key="6">
    <source>
        <dbReference type="Proteomes" id="UP000694865"/>
    </source>
</evidence>
<dbReference type="PANTHER" id="PTHR15111:SF0">
    <property type="entry name" value="UNCONVENTIONAL PREFOLDIN RPB5 INTERACTOR 1"/>
    <property type="match status" value="1"/>
</dbReference>
<gene>
    <name evidence="7" type="primary">LOC100371571</name>
</gene>
<sequence length="435" mass="50819">MDPSQLQRLQEEQHRALNDCAEKIQQWEKFDEDYNALHERLETLPDKTTHDVMVPFGSLAFMPGKLVHTNEILVLLGDNWFAERSAKQACGIVDRRKKQVEENLKQLREEKRLLEAQAGFTDDFRTESSNKKDIVEIREDYDPEKEAKWREERRKKGRERAKEREKEREEELRRLKETKQSEESTKEVSKPSITEEELWERLDRLEQLEDELDELAMLSEDSDGDDEEDDDDDDEEDGCDDDRVNEMEREKGTWKSRNIDEKTNRKHVKWKEPEQEYSDEDKEEIPKKTISFIHTRISPLFSIEEKDTDDEDLESDSPKIMSPRDIYKYFGPTTSALTNDIVLKDSEEPSRCVLPATNTKKPAKSILKTSKSKSIEVMDTTKTDSKPSVSTLLPAFSGEVFEREAVKEATLPIQPVMLPAAKRMSRFKAARQKTI</sequence>
<dbReference type="SUPFAM" id="SSF46579">
    <property type="entry name" value="Prefoldin"/>
    <property type="match status" value="1"/>
</dbReference>
<organism evidence="6 7">
    <name type="scientific">Saccoglossus kowalevskii</name>
    <name type="common">Acorn worm</name>
    <dbReference type="NCBI Taxonomy" id="10224"/>
    <lineage>
        <taxon>Eukaryota</taxon>
        <taxon>Metazoa</taxon>
        <taxon>Hemichordata</taxon>
        <taxon>Enteropneusta</taxon>
        <taxon>Harrimaniidae</taxon>
        <taxon>Saccoglossus</taxon>
    </lineage>
</organism>
<comment type="similarity">
    <text evidence="3">Belongs to the RNA polymerase II subunit 5-mediating protein family.</text>
</comment>
<dbReference type="Pfam" id="PF02996">
    <property type="entry name" value="Prefoldin"/>
    <property type="match status" value="1"/>
</dbReference>
<evidence type="ECO:0000256" key="4">
    <source>
        <dbReference type="SAM" id="Coils"/>
    </source>
</evidence>
<feature type="coiled-coil region" evidence="4">
    <location>
        <begin position="90"/>
        <end position="117"/>
    </location>
</feature>
<dbReference type="InterPro" id="IPR052255">
    <property type="entry name" value="RNA_pol_II_subunit5-mediator"/>
</dbReference>
<dbReference type="RefSeq" id="XP_002735303.1">
    <property type="nucleotide sequence ID" value="XM_002735257.2"/>
</dbReference>
<comment type="subcellular location">
    <subcellularLocation>
        <location evidence="1">Nucleus</location>
    </subcellularLocation>
</comment>
<evidence type="ECO:0000313" key="7">
    <source>
        <dbReference type="RefSeq" id="XP_002735303.1"/>
    </source>
</evidence>
<feature type="compositionally biased region" description="Basic and acidic residues" evidence="5">
    <location>
        <begin position="241"/>
        <end position="263"/>
    </location>
</feature>
<reference evidence="7" key="1">
    <citation type="submission" date="2025-08" db="UniProtKB">
        <authorList>
            <consortium name="RefSeq"/>
        </authorList>
    </citation>
    <scope>IDENTIFICATION</scope>
    <source>
        <tissue evidence="7">Testes</tissue>
    </source>
</reference>
<proteinExistence type="inferred from homology"/>
<evidence type="ECO:0000256" key="5">
    <source>
        <dbReference type="SAM" id="MobiDB-lite"/>
    </source>
</evidence>
<feature type="compositionally biased region" description="Acidic residues" evidence="5">
    <location>
        <begin position="208"/>
        <end position="240"/>
    </location>
</feature>
<feature type="compositionally biased region" description="Basic and acidic residues" evidence="5">
    <location>
        <begin position="146"/>
        <end position="189"/>
    </location>
</feature>
<name>A0ABM0GQV6_SACKO</name>
<evidence type="ECO:0000256" key="2">
    <source>
        <dbReference type="ARBA" id="ARBA00023242"/>
    </source>
</evidence>
<evidence type="ECO:0000256" key="1">
    <source>
        <dbReference type="ARBA" id="ARBA00004123"/>
    </source>
</evidence>
<dbReference type="InterPro" id="IPR004127">
    <property type="entry name" value="Prefoldin_subunit_alpha"/>
</dbReference>
<keyword evidence="4" id="KW-0175">Coiled coil</keyword>
<keyword evidence="6" id="KW-1185">Reference proteome</keyword>
<keyword evidence="2" id="KW-0539">Nucleus</keyword>
<dbReference type="CDD" id="cd23159">
    <property type="entry name" value="Prefoldin_URI1"/>
    <property type="match status" value="1"/>
</dbReference>
<dbReference type="GeneID" id="100371571"/>
<evidence type="ECO:0000256" key="3">
    <source>
        <dbReference type="ARBA" id="ARBA00038295"/>
    </source>
</evidence>
<feature type="region of interest" description="Disordered" evidence="5">
    <location>
        <begin position="146"/>
        <end position="283"/>
    </location>
</feature>
<dbReference type="Gene3D" id="1.10.287.370">
    <property type="match status" value="1"/>
</dbReference>
<feature type="compositionally biased region" description="Acidic residues" evidence="5">
    <location>
        <begin position="306"/>
        <end position="315"/>
    </location>
</feature>
<protein>
    <submittedName>
        <fullName evidence="7">Unconventional prefoldin RPB5 interactor 1-like</fullName>
    </submittedName>
</protein>
<feature type="region of interest" description="Disordered" evidence="5">
    <location>
        <begin position="303"/>
        <end position="325"/>
    </location>
</feature>
<dbReference type="PANTHER" id="PTHR15111">
    <property type="entry name" value="RNA POLYMERASE II SUBUNIT 5-MEDIATING PROTEIN NNX3"/>
    <property type="match status" value="1"/>
</dbReference>
<dbReference type="InterPro" id="IPR009053">
    <property type="entry name" value="Prefoldin"/>
</dbReference>
<dbReference type="Proteomes" id="UP000694865">
    <property type="component" value="Unplaced"/>
</dbReference>
<accession>A0ABM0GQV6</accession>